<keyword evidence="1" id="KW-1133">Transmembrane helix</keyword>
<feature type="transmembrane region" description="Helical" evidence="1">
    <location>
        <begin position="12"/>
        <end position="34"/>
    </location>
</feature>
<accession>A0A1B9F4B3</accession>
<dbReference type="EMBL" id="MAGO01000010">
    <property type="protein sequence ID" value="OCC14664.1"/>
    <property type="molecule type" value="Genomic_DNA"/>
</dbReference>
<protein>
    <submittedName>
        <fullName evidence="2">Uncharacterized protein</fullName>
    </submittedName>
</protein>
<gene>
    <name evidence="2" type="ORF">DBT_1979</name>
</gene>
<sequence>MFHSGTYPRFRPVPSLLFLGQFVIATAFPLNVFFESIEAQIQKILPASIGRVSPYLAACVMIMQNIL</sequence>
<evidence type="ECO:0000313" key="2">
    <source>
        <dbReference type="EMBL" id="OCC14664.1"/>
    </source>
</evidence>
<comment type="caution">
    <text evidence="2">The sequence shown here is derived from an EMBL/GenBank/DDBJ whole genome shotgun (WGS) entry which is preliminary data.</text>
</comment>
<organism evidence="2 3">
    <name type="scientific">Dissulfuribacter thermophilus</name>
    <dbReference type="NCBI Taxonomy" id="1156395"/>
    <lineage>
        <taxon>Bacteria</taxon>
        <taxon>Pseudomonadati</taxon>
        <taxon>Thermodesulfobacteriota</taxon>
        <taxon>Dissulfuribacteria</taxon>
        <taxon>Dissulfuribacterales</taxon>
        <taxon>Dissulfuribacteraceae</taxon>
        <taxon>Dissulfuribacter</taxon>
    </lineage>
</organism>
<dbReference type="AlphaFoldDB" id="A0A1B9F4B3"/>
<reference evidence="2 3" key="1">
    <citation type="submission" date="2016-06" db="EMBL/GenBank/DDBJ databases">
        <title>Respiratory ammonification of nitrate coupled to the oxidation of elemental sulfur in deep-sea autotrophic thermophilic bacteria.</title>
        <authorList>
            <person name="Slobodkina G.B."/>
            <person name="Mardanov A.V."/>
            <person name="Ravin N.V."/>
            <person name="Frolova A.A."/>
            <person name="Viryasiv M.B."/>
            <person name="Chernyh N.A."/>
            <person name="Bonch-Osmolovskaya E.A."/>
            <person name="Slobodkin A.I."/>
        </authorList>
    </citation>
    <scope>NUCLEOTIDE SEQUENCE [LARGE SCALE GENOMIC DNA]</scope>
    <source>
        <strain evidence="2 3">S69</strain>
    </source>
</reference>
<keyword evidence="3" id="KW-1185">Reference proteome</keyword>
<proteinExistence type="predicted"/>
<keyword evidence="1" id="KW-0812">Transmembrane</keyword>
<keyword evidence="1" id="KW-0472">Membrane</keyword>
<name>A0A1B9F4B3_9BACT</name>
<evidence type="ECO:0000256" key="1">
    <source>
        <dbReference type="SAM" id="Phobius"/>
    </source>
</evidence>
<evidence type="ECO:0000313" key="3">
    <source>
        <dbReference type="Proteomes" id="UP000093080"/>
    </source>
</evidence>
<dbReference type="Proteomes" id="UP000093080">
    <property type="component" value="Unassembled WGS sequence"/>
</dbReference>